<feature type="domain" description="Erythromycin biosynthesis protein CIII-like C-terminal" evidence="3">
    <location>
        <begin position="80"/>
        <end position="169"/>
    </location>
</feature>
<dbReference type="Gene3D" id="3.40.50.2000">
    <property type="entry name" value="Glycogen Phosphorylase B"/>
    <property type="match status" value="1"/>
</dbReference>
<gene>
    <name evidence="4" type="ORF">EDD39_5219</name>
</gene>
<evidence type="ECO:0000259" key="3">
    <source>
        <dbReference type="Pfam" id="PF06722"/>
    </source>
</evidence>
<dbReference type="PANTHER" id="PTHR48050:SF13">
    <property type="entry name" value="STEROL 3-BETA-GLUCOSYLTRANSFERASE UGT80A2"/>
    <property type="match status" value="1"/>
</dbReference>
<dbReference type="PROSITE" id="PS51257">
    <property type="entry name" value="PROKAR_LIPOPROTEIN"/>
    <property type="match status" value="1"/>
</dbReference>
<organism evidence="4 5">
    <name type="scientific">Kitasatospora cineracea</name>
    <dbReference type="NCBI Taxonomy" id="88074"/>
    <lineage>
        <taxon>Bacteria</taxon>
        <taxon>Bacillati</taxon>
        <taxon>Actinomycetota</taxon>
        <taxon>Actinomycetes</taxon>
        <taxon>Kitasatosporales</taxon>
        <taxon>Streptomycetaceae</taxon>
        <taxon>Kitasatospora</taxon>
    </lineage>
</organism>
<comment type="caution">
    <text evidence="4">The sequence shown here is derived from an EMBL/GenBank/DDBJ whole genome shotgun (WGS) entry which is preliminary data.</text>
</comment>
<dbReference type="InterPro" id="IPR010610">
    <property type="entry name" value="EryCIII-like_C"/>
</dbReference>
<dbReference type="SUPFAM" id="SSF53756">
    <property type="entry name" value="UDP-Glycosyltransferase/glycogen phosphorylase"/>
    <property type="match status" value="1"/>
</dbReference>
<dbReference type="Proteomes" id="UP000267408">
    <property type="component" value="Unassembled WGS sequence"/>
</dbReference>
<evidence type="ECO:0000256" key="1">
    <source>
        <dbReference type="ARBA" id="ARBA00022679"/>
    </source>
</evidence>
<evidence type="ECO:0000313" key="4">
    <source>
        <dbReference type="EMBL" id="ROR46922.1"/>
    </source>
</evidence>
<dbReference type="AlphaFoldDB" id="A0A8G1USB5"/>
<feature type="compositionally biased region" description="Gly residues" evidence="2">
    <location>
        <begin position="35"/>
        <end position="50"/>
    </location>
</feature>
<dbReference type="EMBL" id="RJVJ01000001">
    <property type="protein sequence ID" value="ROR46922.1"/>
    <property type="molecule type" value="Genomic_DNA"/>
</dbReference>
<name>A0A8G1USB5_9ACTN</name>
<protein>
    <submittedName>
        <fullName evidence="4">UDP-glucoronosyl/UDP-glucosyl transferase</fullName>
    </submittedName>
</protein>
<feature type="region of interest" description="Disordered" evidence="2">
    <location>
        <begin position="24"/>
        <end position="70"/>
    </location>
</feature>
<accession>A0A8G1USB5</accession>
<keyword evidence="1 4" id="KW-0808">Transferase</keyword>
<evidence type="ECO:0000313" key="5">
    <source>
        <dbReference type="Proteomes" id="UP000267408"/>
    </source>
</evidence>
<dbReference type="PANTHER" id="PTHR48050">
    <property type="entry name" value="STEROL 3-BETA-GLUCOSYLTRANSFERASE"/>
    <property type="match status" value="1"/>
</dbReference>
<reference evidence="4 5" key="1">
    <citation type="submission" date="2018-11" db="EMBL/GenBank/DDBJ databases">
        <title>Sequencing the genomes of 1000 actinobacteria strains.</title>
        <authorList>
            <person name="Klenk H.-P."/>
        </authorList>
    </citation>
    <scope>NUCLEOTIDE SEQUENCE [LARGE SCALE GENOMIC DNA]</scope>
    <source>
        <strain evidence="4 5">DSM 44780</strain>
    </source>
</reference>
<dbReference type="InterPro" id="IPR050426">
    <property type="entry name" value="Glycosyltransferase_28"/>
</dbReference>
<dbReference type="Pfam" id="PF06722">
    <property type="entry name" value="EryCIII-like_C"/>
    <property type="match status" value="1"/>
</dbReference>
<evidence type="ECO:0000256" key="2">
    <source>
        <dbReference type="SAM" id="MobiDB-lite"/>
    </source>
</evidence>
<proteinExistence type="predicted"/>
<sequence>MTGRQFVCLFALFGVVSCPVMLSSSETSGHRSGRPGWGRGTGTEVIGGTGLRREPWPELMPDGRPAPIRPRTPDRPVLAVDGCAAVVHHAGAGTTAAGLRAGVPAVPVPVMADQPFWASRLHALGVAPGPLPFQDLNAGALGEAITTCLSEPAHRRRAAELSLRIAAENGTAAVLAHIGSREAG</sequence>
<dbReference type="GO" id="GO:0016757">
    <property type="term" value="F:glycosyltransferase activity"/>
    <property type="evidence" value="ECO:0007669"/>
    <property type="project" value="UniProtKB-ARBA"/>
</dbReference>